<comment type="similarity">
    <text evidence="8">Belongs to the uracil-DNA glycosylase (UDG) superfamily. Type 5 (UDGb) family.</text>
</comment>
<evidence type="ECO:0000313" key="11">
    <source>
        <dbReference type="EMBL" id="ETX02221.1"/>
    </source>
</evidence>
<sequence>MTLAQLQKQIVRCTTCPRLVTYRKDVAVKKVRRFQDFAYWGKPVPSFGDPQARLLLIGLAPAAHGGNRTGRAFTGDRSGEWLYDALYRYGFANQPTSEHRGDGLQLHDCYIAQVLHCAPPANKPTREEMLQCQSYLLQEWQLLPRLQLIIPLGKIAFDACLRICRELDYPLPTPLPRFAHGALYRLENGMVLQPSYHPSQQNTQTGRLTRDMFHHIFAQAQAHLSL</sequence>
<dbReference type="HOGENOM" id="CLU_083279_0_0_7"/>
<dbReference type="InterPro" id="IPR051536">
    <property type="entry name" value="UDG_Type-4/5"/>
</dbReference>
<evidence type="ECO:0000256" key="8">
    <source>
        <dbReference type="ARBA" id="ARBA00023779"/>
    </source>
</evidence>
<keyword evidence="4" id="KW-0378">Hydrolase</keyword>
<dbReference type="AlphaFoldDB" id="W4LWS9"/>
<dbReference type="PANTHER" id="PTHR33693">
    <property type="entry name" value="TYPE-5 URACIL-DNA GLYCOSYLASE"/>
    <property type="match status" value="1"/>
</dbReference>
<keyword evidence="7" id="KW-0234">DNA repair</keyword>
<dbReference type="PANTHER" id="PTHR33693:SF3">
    <property type="entry name" value="TYPE-5 URACIL-DNA GLYCOSYLASE"/>
    <property type="match status" value="1"/>
</dbReference>
<dbReference type="GO" id="GO:0004844">
    <property type="term" value="F:uracil DNA N-glycosylase activity"/>
    <property type="evidence" value="ECO:0007669"/>
    <property type="project" value="InterPro"/>
</dbReference>
<keyword evidence="5" id="KW-0408">Iron</keyword>
<dbReference type="PATRIC" id="fig|1429438.4.peg.1020"/>
<evidence type="ECO:0000256" key="2">
    <source>
        <dbReference type="ARBA" id="ARBA00022723"/>
    </source>
</evidence>
<dbReference type="SUPFAM" id="SSF52141">
    <property type="entry name" value="Uracil-DNA glycosylase-like"/>
    <property type="match status" value="1"/>
</dbReference>
<evidence type="ECO:0000256" key="4">
    <source>
        <dbReference type="ARBA" id="ARBA00022801"/>
    </source>
</evidence>
<dbReference type="Proteomes" id="UP000019141">
    <property type="component" value="Unassembled WGS sequence"/>
</dbReference>
<keyword evidence="1" id="KW-0004">4Fe-4S</keyword>
<dbReference type="SMART" id="SM00987">
    <property type="entry name" value="UreE_C"/>
    <property type="match status" value="1"/>
</dbReference>
<dbReference type="Gene3D" id="3.40.470.10">
    <property type="entry name" value="Uracil-DNA glycosylase-like domain"/>
    <property type="match status" value="1"/>
</dbReference>
<gene>
    <name evidence="11" type="ORF">ETSY1_04355</name>
</gene>
<dbReference type="SMART" id="SM00986">
    <property type="entry name" value="UDG"/>
    <property type="match status" value="1"/>
</dbReference>
<proteinExistence type="inferred from homology"/>
<organism evidence="11 12">
    <name type="scientific">Entotheonella factor</name>
    <dbReference type="NCBI Taxonomy" id="1429438"/>
    <lineage>
        <taxon>Bacteria</taxon>
        <taxon>Pseudomonadati</taxon>
        <taxon>Nitrospinota/Tectimicrobiota group</taxon>
        <taxon>Candidatus Tectimicrobiota</taxon>
        <taxon>Candidatus Entotheonellia</taxon>
        <taxon>Candidatus Entotheonellales</taxon>
        <taxon>Candidatus Entotheonellaceae</taxon>
        <taxon>Candidatus Entotheonella</taxon>
    </lineage>
</organism>
<dbReference type="GO" id="GO:0006284">
    <property type="term" value="P:base-excision repair"/>
    <property type="evidence" value="ECO:0007669"/>
    <property type="project" value="InterPro"/>
</dbReference>
<dbReference type="InterPro" id="IPR044147">
    <property type="entry name" value="UdgB-like"/>
</dbReference>
<evidence type="ECO:0000259" key="10">
    <source>
        <dbReference type="SMART" id="SM00986"/>
    </source>
</evidence>
<keyword evidence="12" id="KW-1185">Reference proteome</keyword>
<comment type="caution">
    <text evidence="11">The sequence shown here is derived from an EMBL/GenBank/DDBJ whole genome shotgun (WGS) entry which is preliminary data.</text>
</comment>
<dbReference type="InterPro" id="IPR005122">
    <property type="entry name" value="Uracil-DNA_glycosylase-like"/>
</dbReference>
<dbReference type="EMBL" id="AZHW01000166">
    <property type="protein sequence ID" value="ETX02221.1"/>
    <property type="molecule type" value="Genomic_DNA"/>
</dbReference>
<dbReference type="GO" id="GO:0046872">
    <property type="term" value="F:metal ion binding"/>
    <property type="evidence" value="ECO:0007669"/>
    <property type="project" value="UniProtKB-KW"/>
</dbReference>
<evidence type="ECO:0000256" key="6">
    <source>
        <dbReference type="ARBA" id="ARBA00023014"/>
    </source>
</evidence>
<dbReference type="Pfam" id="PF03167">
    <property type="entry name" value="UDG"/>
    <property type="match status" value="1"/>
</dbReference>
<keyword evidence="6" id="KW-0411">Iron-sulfur</keyword>
<dbReference type="GO" id="GO:0051539">
    <property type="term" value="F:4 iron, 4 sulfur cluster binding"/>
    <property type="evidence" value="ECO:0007669"/>
    <property type="project" value="UniProtKB-KW"/>
</dbReference>
<evidence type="ECO:0000256" key="3">
    <source>
        <dbReference type="ARBA" id="ARBA00022763"/>
    </source>
</evidence>
<evidence type="ECO:0000313" key="12">
    <source>
        <dbReference type="Proteomes" id="UP000019141"/>
    </source>
</evidence>
<reference evidence="11 12" key="1">
    <citation type="journal article" date="2014" name="Nature">
        <title>An environmental bacterial taxon with a large and distinct metabolic repertoire.</title>
        <authorList>
            <person name="Wilson M.C."/>
            <person name="Mori T."/>
            <person name="Ruckert C."/>
            <person name="Uria A.R."/>
            <person name="Helf M.J."/>
            <person name="Takada K."/>
            <person name="Gernert C."/>
            <person name="Steffens U.A."/>
            <person name="Heycke N."/>
            <person name="Schmitt S."/>
            <person name="Rinke C."/>
            <person name="Helfrich E.J."/>
            <person name="Brachmann A.O."/>
            <person name="Gurgui C."/>
            <person name="Wakimoto T."/>
            <person name="Kracht M."/>
            <person name="Crusemann M."/>
            <person name="Hentschel U."/>
            <person name="Abe I."/>
            <person name="Matsunaga S."/>
            <person name="Kalinowski J."/>
            <person name="Takeyama H."/>
            <person name="Piel J."/>
        </authorList>
    </citation>
    <scope>NUCLEOTIDE SEQUENCE [LARGE SCALE GENOMIC DNA]</scope>
    <source>
        <strain evidence="12">TSY1</strain>
    </source>
</reference>
<keyword evidence="3" id="KW-0227">DNA damage</keyword>
<dbReference type="CDD" id="cd10031">
    <property type="entry name" value="UDG-F5_TTUDGB_like"/>
    <property type="match status" value="1"/>
</dbReference>
<dbReference type="InterPro" id="IPR036895">
    <property type="entry name" value="Uracil-DNA_glycosylase-like_sf"/>
</dbReference>
<evidence type="ECO:0000256" key="7">
    <source>
        <dbReference type="ARBA" id="ARBA00023204"/>
    </source>
</evidence>
<dbReference type="GO" id="GO:0033958">
    <property type="term" value="F:DNA-deoxyinosine glycosylase activity"/>
    <property type="evidence" value="ECO:0007669"/>
    <property type="project" value="InterPro"/>
</dbReference>
<keyword evidence="2" id="KW-0479">Metal-binding</keyword>
<evidence type="ECO:0000256" key="5">
    <source>
        <dbReference type="ARBA" id="ARBA00023004"/>
    </source>
</evidence>
<accession>W4LWS9</accession>
<evidence type="ECO:0000256" key="9">
    <source>
        <dbReference type="ARBA" id="ARBA00023887"/>
    </source>
</evidence>
<name>W4LWS9_ENTF1</name>
<feature type="domain" description="Uracil-DNA glycosylase-like" evidence="10">
    <location>
        <begin position="45"/>
        <end position="217"/>
    </location>
</feature>
<evidence type="ECO:0000256" key="1">
    <source>
        <dbReference type="ARBA" id="ARBA00022485"/>
    </source>
</evidence>
<protein>
    <recommendedName>
        <fullName evidence="9">Type-5 uracil-DNA glycosylase</fullName>
    </recommendedName>
</protein>